<dbReference type="InterPro" id="IPR050662">
    <property type="entry name" value="Sec-metab_biosynth-thioest"/>
</dbReference>
<dbReference type="InterPro" id="IPR036866">
    <property type="entry name" value="RibonucZ/Hydroxyglut_hydro"/>
</dbReference>
<dbReference type="PANTHER" id="PTHR23131:SF0">
    <property type="entry name" value="ENDORIBONUCLEASE LACTB2"/>
    <property type="match status" value="1"/>
</dbReference>
<dbReference type="CDD" id="cd07722">
    <property type="entry name" value="LACTB2-like_MBL-fold"/>
    <property type="match status" value="1"/>
</dbReference>
<evidence type="ECO:0000256" key="2">
    <source>
        <dbReference type="ARBA" id="ARBA00006759"/>
    </source>
</evidence>
<evidence type="ECO:0000313" key="9">
    <source>
        <dbReference type="Proteomes" id="UP000503462"/>
    </source>
</evidence>
<dbReference type="GO" id="GO:0016787">
    <property type="term" value="F:hydrolase activity"/>
    <property type="evidence" value="ECO:0007669"/>
    <property type="project" value="UniProtKB-KW"/>
</dbReference>
<dbReference type="GO" id="GO:0046872">
    <property type="term" value="F:metal ion binding"/>
    <property type="evidence" value="ECO:0007669"/>
    <property type="project" value="UniProtKB-KW"/>
</dbReference>
<evidence type="ECO:0000313" key="8">
    <source>
        <dbReference type="EMBL" id="QIX00146.1"/>
    </source>
</evidence>
<dbReference type="SMART" id="SM00849">
    <property type="entry name" value="Lactamase_B"/>
    <property type="match status" value="1"/>
</dbReference>
<accession>A0A6H0XZN9</accession>
<keyword evidence="9" id="KW-1185">Reference proteome</keyword>
<keyword evidence="4" id="KW-0378">Hydrolase</keyword>
<evidence type="ECO:0000256" key="4">
    <source>
        <dbReference type="ARBA" id="ARBA00022801"/>
    </source>
</evidence>
<dbReference type="GO" id="GO:0044550">
    <property type="term" value="P:secondary metabolite biosynthetic process"/>
    <property type="evidence" value="ECO:0007669"/>
    <property type="project" value="UniProtKB-ARBA"/>
</dbReference>
<dbReference type="Pfam" id="PF17778">
    <property type="entry name" value="WHD_BLACT"/>
    <property type="match status" value="1"/>
</dbReference>
<keyword evidence="3" id="KW-0479">Metal-binding</keyword>
<dbReference type="InterPro" id="IPR001279">
    <property type="entry name" value="Metallo-B-lactamas"/>
</dbReference>
<feature type="domain" description="Metallo-beta-lactamase" evidence="7">
    <location>
        <begin position="33"/>
        <end position="187"/>
    </location>
</feature>
<dbReference type="FunFam" id="3.60.15.10:FF:000041">
    <property type="entry name" value="Metallo-beta-lactamase domain protein"/>
    <property type="match status" value="1"/>
</dbReference>
<evidence type="ECO:0000256" key="5">
    <source>
        <dbReference type="ARBA" id="ARBA00022833"/>
    </source>
</evidence>
<dbReference type="Gene3D" id="1.10.10.10">
    <property type="entry name" value="Winged helix-like DNA-binding domain superfamily/Winged helix DNA-binding domain"/>
    <property type="match status" value="1"/>
</dbReference>
<name>A0A6H0XZN9_9PEZI</name>
<organism evidence="8 9">
    <name type="scientific">Peltaster fructicola</name>
    <dbReference type="NCBI Taxonomy" id="286661"/>
    <lineage>
        <taxon>Eukaryota</taxon>
        <taxon>Fungi</taxon>
        <taxon>Dikarya</taxon>
        <taxon>Ascomycota</taxon>
        <taxon>Pezizomycotina</taxon>
        <taxon>Dothideomycetes</taxon>
        <taxon>Dothideomycetes incertae sedis</taxon>
        <taxon>Peltaster</taxon>
    </lineage>
</organism>
<evidence type="ECO:0000259" key="7">
    <source>
        <dbReference type="SMART" id="SM00849"/>
    </source>
</evidence>
<protein>
    <recommendedName>
        <fullName evidence="7">Metallo-beta-lactamase domain-containing protein</fullName>
    </recommendedName>
</protein>
<comment type="catalytic activity">
    <reaction evidence="6">
        <text>(3R)-atrochrysone 2-carbonyl-[ACP] + H2O = (3R)-atrochrysone 2-carboxylate + holo-[ACP] + H(+)</text>
        <dbReference type="Rhea" id="RHEA:64236"/>
        <dbReference type="Rhea" id="RHEA-COMP:9685"/>
        <dbReference type="Rhea" id="RHEA-COMP:20479"/>
        <dbReference type="ChEBI" id="CHEBI:15377"/>
        <dbReference type="ChEBI" id="CHEBI:15378"/>
        <dbReference type="ChEBI" id="CHEBI:64479"/>
        <dbReference type="ChEBI" id="CHEBI:234107"/>
        <dbReference type="ChEBI" id="CHEBI:234110"/>
    </reaction>
    <physiologicalReaction direction="left-to-right" evidence="6">
        <dbReference type="Rhea" id="RHEA:64237"/>
    </physiologicalReaction>
</comment>
<dbReference type="PANTHER" id="PTHR23131">
    <property type="entry name" value="ENDORIBONUCLEASE LACTB2"/>
    <property type="match status" value="1"/>
</dbReference>
<gene>
    <name evidence="8" type="ORF">AMS68_005663</name>
</gene>
<keyword evidence="5" id="KW-0862">Zinc</keyword>
<comment type="similarity">
    <text evidence="2">Belongs to the metallo-beta-lactamase superfamily. Glyoxalase II family.</text>
</comment>
<sequence>MTAKLPHIPDIERLSPRVIRILGGNPGKFQLQGTNTYLVGQGAKRLLIDTGEGKPLWRESLGKVLKDESATIDRVILTHWHPDHVGGVEDVLQLSPGVKILKNKPDDGQEDITNGQIFETEGASLRAFHSPGHTVDHMALILKEEDAMFTGDNVLGHGTAVFEDLTAYMDSLDRMKHEFKGRAYPGHGQVIDDGPAKITEYIAHRKQREEEALDVLSQPRTDGQKGWQSMELVKVIYKAYPEALHIPAQGSLVHVLKKLQAEGKTQEVDGRWSVTSHGKM</sequence>
<dbReference type="OrthoDB" id="17458at2759"/>
<evidence type="ECO:0000256" key="6">
    <source>
        <dbReference type="ARBA" id="ARBA00050605"/>
    </source>
</evidence>
<reference evidence="8 9" key="1">
    <citation type="journal article" date="2016" name="Sci. Rep.">
        <title>Peltaster fructicola genome reveals evolution from an invasive phytopathogen to an ectophytic parasite.</title>
        <authorList>
            <person name="Xu C."/>
            <person name="Chen H."/>
            <person name="Gleason M.L."/>
            <person name="Xu J.R."/>
            <person name="Liu H."/>
            <person name="Zhang R."/>
            <person name="Sun G."/>
        </authorList>
    </citation>
    <scope>NUCLEOTIDE SEQUENCE [LARGE SCALE GENOMIC DNA]</scope>
    <source>
        <strain evidence="8 9">LNHT1506</strain>
    </source>
</reference>
<dbReference type="AlphaFoldDB" id="A0A6H0XZN9"/>
<dbReference type="Pfam" id="PF00753">
    <property type="entry name" value="Lactamase_B"/>
    <property type="match status" value="2"/>
</dbReference>
<evidence type="ECO:0000256" key="1">
    <source>
        <dbReference type="ARBA" id="ARBA00001947"/>
    </source>
</evidence>
<proteinExistence type="inferred from homology"/>
<dbReference type="Gene3D" id="3.60.15.10">
    <property type="entry name" value="Ribonuclease Z/Hydroxyacylglutathione hydrolase-like"/>
    <property type="match status" value="1"/>
</dbReference>
<dbReference type="Proteomes" id="UP000503462">
    <property type="component" value="Chromosome 4"/>
</dbReference>
<dbReference type="InterPro" id="IPR047921">
    <property type="entry name" value="LACTB2-like_MBL-fold"/>
</dbReference>
<dbReference type="EMBL" id="CP051142">
    <property type="protein sequence ID" value="QIX00146.1"/>
    <property type="molecule type" value="Genomic_DNA"/>
</dbReference>
<dbReference type="SUPFAM" id="SSF56281">
    <property type="entry name" value="Metallo-hydrolase/oxidoreductase"/>
    <property type="match status" value="1"/>
</dbReference>
<evidence type="ECO:0000256" key="3">
    <source>
        <dbReference type="ARBA" id="ARBA00022723"/>
    </source>
</evidence>
<dbReference type="InterPro" id="IPR041516">
    <property type="entry name" value="LACTB2_WH"/>
</dbReference>
<comment type="cofactor">
    <cofactor evidence="1">
        <name>Zn(2+)</name>
        <dbReference type="ChEBI" id="CHEBI:29105"/>
    </cofactor>
</comment>
<dbReference type="InterPro" id="IPR036388">
    <property type="entry name" value="WH-like_DNA-bd_sf"/>
</dbReference>